<dbReference type="CDD" id="cd07012">
    <property type="entry name" value="PBP2_Bug_TTT"/>
    <property type="match status" value="1"/>
</dbReference>
<dbReference type="Gene3D" id="3.40.190.150">
    <property type="entry name" value="Bordetella uptake gene, domain 1"/>
    <property type="match status" value="1"/>
</dbReference>
<dbReference type="EMBL" id="SMBX01000010">
    <property type="protein sequence ID" value="TCU93844.1"/>
    <property type="molecule type" value="Genomic_DNA"/>
</dbReference>
<dbReference type="InterPro" id="IPR042100">
    <property type="entry name" value="Bug_dom1"/>
</dbReference>
<evidence type="ECO:0000256" key="1">
    <source>
        <dbReference type="ARBA" id="ARBA00006987"/>
    </source>
</evidence>
<protein>
    <submittedName>
        <fullName evidence="3">Tripartite-type tricarboxylate transporter receptor subunit TctC</fullName>
    </submittedName>
</protein>
<dbReference type="PANTHER" id="PTHR42928:SF5">
    <property type="entry name" value="BLR1237 PROTEIN"/>
    <property type="match status" value="1"/>
</dbReference>
<evidence type="ECO:0000313" key="3">
    <source>
        <dbReference type="EMBL" id="TCU93844.1"/>
    </source>
</evidence>
<dbReference type="Proteomes" id="UP000294692">
    <property type="component" value="Unassembled WGS sequence"/>
</dbReference>
<proteinExistence type="inferred from homology"/>
<accession>A0A4R3UUW8</accession>
<evidence type="ECO:0000256" key="2">
    <source>
        <dbReference type="SAM" id="SignalP"/>
    </source>
</evidence>
<keyword evidence="2" id="KW-0732">Signal</keyword>
<keyword evidence="3" id="KW-0675">Receptor</keyword>
<dbReference type="PANTHER" id="PTHR42928">
    <property type="entry name" value="TRICARBOXYLATE-BINDING PROTEIN"/>
    <property type="match status" value="1"/>
</dbReference>
<comment type="similarity">
    <text evidence="1">Belongs to the UPF0065 (bug) family.</text>
</comment>
<reference evidence="3 4" key="1">
    <citation type="submission" date="2019-03" db="EMBL/GenBank/DDBJ databases">
        <title>Genomic Encyclopedia of Type Strains, Phase IV (KMG-IV): sequencing the most valuable type-strain genomes for metagenomic binning, comparative biology and taxonomic classification.</title>
        <authorList>
            <person name="Goeker M."/>
        </authorList>
    </citation>
    <scope>NUCLEOTIDE SEQUENCE [LARGE SCALE GENOMIC DNA]</scope>
    <source>
        <strain evidence="3 4">DSM 100048</strain>
    </source>
</reference>
<keyword evidence="4" id="KW-1185">Reference proteome</keyword>
<dbReference type="Gene3D" id="3.40.190.10">
    <property type="entry name" value="Periplasmic binding protein-like II"/>
    <property type="match status" value="1"/>
</dbReference>
<dbReference type="AlphaFoldDB" id="A0A4R3UUW8"/>
<feature type="chain" id="PRO_5020634233" evidence="2">
    <location>
        <begin position="27"/>
        <end position="326"/>
    </location>
</feature>
<feature type="signal peptide" evidence="2">
    <location>
        <begin position="1"/>
        <end position="26"/>
    </location>
</feature>
<name>A0A4R3UUW8_9BURK</name>
<dbReference type="PIRSF" id="PIRSF017082">
    <property type="entry name" value="YflP"/>
    <property type="match status" value="1"/>
</dbReference>
<dbReference type="Pfam" id="PF03401">
    <property type="entry name" value="TctC"/>
    <property type="match status" value="1"/>
</dbReference>
<gene>
    <name evidence="3" type="ORF">EV686_1109</name>
</gene>
<evidence type="ECO:0000313" key="4">
    <source>
        <dbReference type="Proteomes" id="UP000294692"/>
    </source>
</evidence>
<comment type="caution">
    <text evidence="3">The sequence shown here is derived from an EMBL/GenBank/DDBJ whole genome shotgun (WGS) entry which is preliminary data.</text>
</comment>
<dbReference type="OrthoDB" id="8678477at2"/>
<organism evidence="3 4">
    <name type="scientific">Paracandidimonas soli</name>
    <dbReference type="NCBI Taxonomy" id="1917182"/>
    <lineage>
        <taxon>Bacteria</taxon>
        <taxon>Pseudomonadati</taxon>
        <taxon>Pseudomonadota</taxon>
        <taxon>Betaproteobacteria</taxon>
        <taxon>Burkholderiales</taxon>
        <taxon>Alcaligenaceae</taxon>
        <taxon>Paracandidimonas</taxon>
    </lineage>
</organism>
<sequence length="326" mass="33944">MISILRNLLSISMAGLFLCLSSLATAAGWPEKPVRVIVAYPPGGVSDTVTRALADRLAEQLSASFVVENKGGAGATIAMGEVARARPDGYTLVFASISPLSLSPLQRKLSYDAEADIQPVASVMVSPVILLGTPAFKGKGFADVIDASRAAPGSLRWATSGQGSVGHLMLEQLQQLANIELTHIPYKGAGQQLTDGIGGQYELISTNMSPALMAQIESGAFRPLAVAAAERVAFLPDVPTFSELGYAGAGKQSVFGFFAPAGVDAETLARMNAEINKAVAHPGIAALLKDSHNLPLAGDPAQFSELIKADAEANRKLIESAGLTFE</sequence>
<dbReference type="RefSeq" id="WP_132477888.1">
    <property type="nucleotide sequence ID" value="NZ_JBHRVM010000001.1"/>
</dbReference>
<dbReference type="InterPro" id="IPR005064">
    <property type="entry name" value="BUG"/>
</dbReference>